<feature type="region of interest" description="Disordered" evidence="1">
    <location>
        <begin position="30"/>
        <end position="49"/>
    </location>
</feature>
<reference evidence="2" key="4">
    <citation type="submission" date="2025-09" db="UniProtKB">
        <authorList>
            <consortium name="Ensembl"/>
        </authorList>
    </citation>
    <scope>IDENTIFICATION</scope>
    <source>
        <strain evidence="2">HNI</strain>
    </source>
</reference>
<reference key="1">
    <citation type="journal article" date="2007" name="Nature">
        <title>The medaka draft genome and insights into vertebrate genome evolution.</title>
        <authorList>
            <person name="Kasahara M."/>
            <person name="Naruse K."/>
            <person name="Sasaki S."/>
            <person name="Nakatani Y."/>
            <person name="Qu W."/>
            <person name="Ahsan B."/>
            <person name="Yamada T."/>
            <person name="Nagayasu Y."/>
            <person name="Doi K."/>
            <person name="Kasai Y."/>
            <person name="Jindo T."/>
            <person name="Kobayashi D."/>
            <person name="Shimada A."/>
            <person name="Toyoda A."/>
            <person name="Kuroki Y."/>
            <person name="Fujiyama A."/>
            <person name="Sasaki T."/>
            <person name="Shimizu A."/>
            <person name="Asakawa S."/>
            <person name="Shimizu N."/>
            <person name="Hashimoto S."/>
            <person name="Yang J."/>
            <person name="Lee Y."/>
            <person name="Matsushima K."/>
            <person name="Sugano S."/>
            <person name="Sakaizumi M."/>
            <person name="Narita T."/>
            <person name="Ohishi K."/>
            <person name="Haga S."/>
            <person name="Ohta F."/>
            <person name="Nomoto H."/>
            <person name="Nogata K."/>
            <person name="Morishita T."/>
            <person name="Endo T."/>
            <person name="Shin-I T."/>
            <person name="Takeda H."/>
            <person name="Morishita S."/>
            <person name="Kohara Y."/>
        </authorList>
    </citation>
    <scope>NUCLEOTIDE SEQUENCE [LARGE SCALE GENOMIC DNA]</scope>
    <source>
        <strain>Hd-rR</strain>
    </source>
</reference>
<name>A0A3P9KT90_ORYLA</name>
<reference evidence="2 3" key="2">
    <citation type="submission" date="2017-04" db="EMBL/GenBank/DDBJ databases">
        <title>CpG methylation of centromeres and impact of large insertions on vertebrate speciation.</title>
        <authorList>
            <person name="Ichikawa K."/>
            <person name="Yoshimura J."/>
            <person name="Morishita S."/>
        </authorList>
    </citation>
    <scope>NUCLEOTIDE SEQUENCE</scope>
    <source>
        <strain evidence="2 3">HNI</strain>
    </source>
</reference>
<dbReference type="Proteomes" id="UP000265180">
    <property type="component" value="Chromosome 15"/>
</dbReference>
<evidence type="ECO:0000313" key="3">
    <source>
        <dbReference type="Proteomes" id="UP000265180"/>
    </source>
</evidence>
<organism evidence="2 3">
    <name type="scientific">Oryzias latipes</name>
    <name type="common">Japanese rice fish</name>
    <name type="synonym">Japanese killifish</name>
    <dbReference type="NCBI Taxonomy" id="8090"/>
    <lineage>
        <taxon>Eukaryota</taxon>
        <taxon>Metazoa</taxon>
        <taxon>Chordata</taxon>
        <taxon>Craniata</taxon>
        <taxon>Vertebrata</taxon>
        <taxon>Euteleostomi</taxon>
        <taxon>Actinopterygii</taxon>
        <taxon>Neopterygii</taxon>
        <taxon>Teleostei</taxon>
        <taxon>Neoteleostei</taxon>
        <taxon>Acanthomorphata</taxon>
        <taxon>Ovalentaria</taxon>
        <taxon>Atherinomorphae</taxon>
        <taxon>Beloniformes</taxon>
        <taxon>Adrianichthyidae</taxon>
        <taxon>Oryziinae</taxon>
        <taxon>Oryzias</taxon>
    </lineage>
</organism>
<dbReference type="Ensembl" id="ENSORLT00020018571.1">
    <property type="protein sequence ID" value="ENSORLP00020011633.1"/>
    <property type="gene ID" value="ENSORLG00020012560.1"/>
</dbReference>
<proteinExistence type="predicted"/>
<sequence>MPFRRSVKLRMCSSILKKPVRIPAFTASTAGGHGAGISPPELSDPASELCVPPSPKLLSVIPGV</sequence>
<protein>
    <submittedName>
        <fullName evidence="2">Uncharacterized protein</fullName>
    </submittedName>
</protein>
<reference evidence="2" key="3">
    <citation type="submission" date="2025-08" db="UniProtKB">
        <authorList>
            <consortium name="Ensembl"/>
        </authorList>
    </citation>
    <scope>IDENTIFICATION</scope>
    <source>
        <strain evidence="2">HNI</strain>
    </source>
</reference>
<dbReference type="AlphaFoldDB" id="A0A3P9KT90"/>
<evidence type="ECO:0000313" key="2">
    <source>
        <dbReference type="Ensembl" id="ENSORLP00020011633.1"/>
    </source>
</evidence>
<evidence type="ECO:0000256" key="1">
    <source>
        <dbReference type="SAM" id="MobiDB-lite"/>
    </source>
</evidence>
<accession>A0A3P9KT90</accession>